<sequence>MAERLQHPYSWRAWLIAVLAGLLCGITALSLPIDFIVRGVEFKLHSRPVSGDIVVVGVDDATLAQSGADGFTRADAARTINAIRKAGAKRLFVDFVYDQPAPASMTETLEKAIAGWGDRITMAVMFSSDNAADNSEVRASKLTGIERAGRASIGINYQLWGVWQIPYADSIADEILPTFSSRLADLEPTKAQKFWPDYAFDYSTIPTYGASDLTSGKIPSSALAGKDVVFAPLSPSLLDMHFMPGHNPLKVPGVFFHVIGGETLRAGTPLDFGWIPAWALITVALLVGRQWPRKAVSSILIMGSPIAAILTVLAVPTYIAVIAIGPALVTSVIVGIAAARRRRQRRVQSRHHASGLPNFEALRDSRLPADAVIVAAKLVGFDALSIYLTPDQADQLSREVIRRLRVAAGDMPLYHDENGFFAWVTQAKQSVTIDSQLAGLSALFINPIAIGSEQIDVELAFGVEPNSQGTASQQLAAAMVAAEDSQRKRKTWSAYEAPQVQEARWQHSFQSQLSDALLNGEIWVAYQPQLDLKTNRIVGAEALARWSHPKLGNISPTEFISQAEKHQRIERLTLYVLNEAIGRAAEMLNHIPGFTMSVNMSALLLHRHDLAGQIRALLTAHGVAAQHLTIEITETAEIEDSDAVRYTLAMLREMGCRLSIDDYGTGQSNLDYLTRFEADEIKIDKRFVDNILDSKRNREVVTSTIEMAHRLGATTVAEGVEDERTLTILSDLGCDVIQGYLIGKPMRFDNFMIAVTSAQPSSGRATG</sequence>
<dbReference type="Gene3D" id="3.20.20.450">
    <property type="entry name" value="EAL domain"/>
    <property type="match status" value="1"/>
</dbReference>
<dbReference type="RefSeq" id="WP_147121410.1">
    <property type="nucleotide sequence ID" value="NZ_VOPY01000001.1"/>
</dbReference>
<dbReference type="Pfam" id="PF00563">
    <property type="entry name" value="EAL"/>
    <property type="match status" value="1"/>
</dbReference>
<gene>
    <name evidence="3" type="ORF">FSZ31_02180</name>
</gene>
<feature type="transmembrane region" description="Helical" evidence="1">
    <location>
        <begin position="319"/>
        <end position="339"/>
    </location>
</feature>
<dbReference type="SMART" id="SM00052">
    <property type="entry name" value="EAL"/>
    <property type="match status" value="1"/>
</dbReference>
<feature type="transmembrane region" description="Helical" evidence="1">
    <location>
        <begin position="295"/>
        <end position="313"/>
    </location>
</feature>
<dbReference type="InterPro" id="IPR050706">
    <property type="entry name" value="Cyclic-di-GMP_PDE-like"/>
</dbReference>
<feature type="transmembrane region" description="Helical" evidence="1">
    <location>
        <begin position="272"/>
        <end position="288"/>
    </location>
</feature>
<keyword evidence="1" id="KW-1133">Transmembrane helix</keyword>
<evidence type="ECO:0000313" key="4">
    <source>
        <dbReference type="Proteomes" id="UP000321129"/>
    </source>
</evidence>
<evidence type="ECO:0000259" key="2">
    <source>
        <dbReference type="PROSITE" id="PS50883"/>
    </source>
</evidence>
<dbReference type="EMBL" id="VOPY01000001">
    <property type="protein sequence ID" value="TXC73573.1"/>
    <property type="molecule type" value="Genomic_DNA"/>
</dbReference>
<name>A0A5C6UKG6_9SPHN</name>
<dbReference type="SMART" id="SM01080">
    <property type="entry name" value="CHASE2"/>
    <property type="match status" value="1"/>
</dbReference>
<keyword evidence="4" id="KW-1185">Reference proteome</keyword>
<feature type="domain" description="EAL" evidence="2">
    <location>
        <begin position="506"/>
        <end position="759"/>
    </location>
</feature>
<dbReference type="CDD" id="cd01948">
    <property type="entry name" value="EAL"/>
    <property type="match status" value="1"/>
</dbReference>
<dbReference type="InterPro" id="IPR001633">
    <property type="entry name" value="EAL_dom"/>
</dbReference>
<reference evidence="3 4" key="1">
    <citation type="submission" date="2019-08" db="EMBL/GenBank/DDBJ databases">
        <title>Sphingorhabdus soil sp. nov., isolated from arctic soil.</title>
        <authorList>
            <person name="Liu Y."/>
        </authorList>
    </citation>
    <scope>NUCLEOTIDE SEQUENCE [LARGE SCALE GENOMIC DNA]</scope>
    <source>
        <strain evidence="3 4">D-2Q-5-6</strain>
    </source>
</reference>
<evidence type="ECO:0000313" key="3">
    <source>
        <dbReference type="EMBL" id="TXC73573.1"/>
    </source>
</evidence>
<dbReference type="PANTHER" id="PTHR33121">
    <property type="entry name" value="CYCLIC DI-GMP PHOSPHODIESTERASE PDEF"/>
    <property type="match status" value="1"/>
</dbReference>
<protein>
    <submittedName>
        <fullName evidence="3">EAL domain-containing protein</fullName>
    </submittedName>
</protein>
<dbReference type="InterPro" id="IPR035919">
    <property type="entry name" value="EAL_sf"/>
</dbReference>
<proteinExistence type="predicted"/>
<keyword evidence="1" id="KW-0472">Membrane</keyword>
<dbReference type="Proteomes" id="UP000321129">
    <property type="component" value="Unassembled WGS sequence"/>
</dbReference>
<comment type="caution">
    <text evidence="3">The sequence shown here is derived from an EMBL/GenBank/DDBJ whole genome shotgun (WGS) entry which is preliminary data.</text>
</comment>
<dbReference type="Pfam" id="PF05226">
    <property type="entry name" value="CHASE2"/>
    <property type="match status" value="1"/>
</dbReference>
<accession>A0A5C6UKG6</accession>
<evidence type="ECO:0000256" key="1">
    <source>
        <dbReference type="SAM" id="Phobius"/>
    </source>
</evidence>
<dbReference type="PROSITE" id="PS50883">
    <property type="entry name" value="EAL"/>
    <property type="match status" value="1"/>
</dbReference>
<organism evidence="3 4">
    <name type="scientific">Flavisphingopyxis soli</name>
    <dbReference type="NCBI Taxonomy" id="2601267"/>
    <lineage>
        <taxon>Bacteria</taxon>
        <taxon>Pseudomonadati</taxon>
        <taxon>Pseudomonadota</taxon>
        <taxon>Alphaproteobacteria</taxon>
        <taxon>Sphingomonadales</taxon>
        <taxon>Sphingopyxidaceae</taxon>
        <taxon>Flavisphingopyxis</taxon>
    </lineage>
</organism>
<keyword evidence="1" id="KW-0812">Transmembrane</keyword>
<dbReference type="OrthoDB" id="7462471at2"/>
<dbReference type="SUPFAM" id="SSF141868">
    <property type="entry name" value="EAL domain-like"/>
    <property type="match status" value="1"/>
</dbReference>
<dbReference type="InterPro" id="IPR007890">
    <property type="entry name" value="CHASE2"/>
</dbReference>
<dbReference type="PANTHER" id="PTHR33121:SF79">
    <property type="entry name" value="CYCLIC DI-GMP PHOSPHODIESTERASE PDED-RELATED"/>
    <property type="match status" value="1"/>
</dbReference>
<dbReference type="AlphaFoldDB" id="A0A5C6UKG6"/>
<dbReference type="GO" id="GO:0071111">
    <property type="term" value="F:cyclic-guanylate-specific phosphodiesterase activity"/>
    <property type="evidence" value="ECO:0007669"/>
    <property type="project" value="InterPro"/>
</dbReference>